<dbReference type="Proteomes" id="UP001219355">
    <property type="component" value="Chromosome 5"/>
</dbReference>
<name>A0AAF0DNC9_9EURO</name>
<sequence>MRGFFYQCCPLCQSNVDIDQEGSYCILPLDPTHANLLFINNWRSRNGIIYKGEKSFTQCFETYPTKDYLSRSLLFHRRCYELVKELSCAQLYLLHDLVEPTFFPKSLPPPSKHGRFSARDVFFPPRPWTRALFERLPFEIQSMVFEYNVGRLLFVMKTASQIMTRRLALECIPKERFIREEVIVRGDKIQVHLIDIGGRIYVSRLSEATDSVYEPRKFVLAFLPLVFTLHTIILPYWIFVYAQQHISAWIPWWLVILTGSTLLPFAAFATLHIRQPRDNRKESRCYKLDGCDYLAVQTDELGVVDIAFRATDAGPEWLLDSRIESAKRRVSVIRCANVHHLWIMRDVLMPLPLPIRNLLTLHSHLSVAQSFQLIGLEQSPTFRHGNLPP</sequence>
<proteinExistence type="predicted"/>
<evidence type="ECO:0000313" key="2">
    <source>
        <dbReference type="EMBL" id="WEW61459.1"/>
    </source>
</evidence>
<keyword evidence="1" id="KW-1133">Transmembrane helix</keyword>
<accession>A0AAF0DNC9</accession>
<feature type="transmembrane region" description="Helical" evidence="1">
    <location>
        <begin position="218"/>
        <end position="238"/>
    </location>
</feature>
<keyword evidence="1" id="KW-0812">Transmembrane</keyword>
<evidence type="ECO:0000313" key="3">
    <source>
        <dbReference type="Proteomes" id="UP001219355"/>
    </source>
</evidence>
<keyword evidence="3" id="KW-1185">Reference proteome</keyword>
<protein>
    <submittedName>
        <fullName evidence="2">Uncharacterized protein</fullName>
    </submittedName>
</protein>
<organism evidence="2 3">
    <name type="scientific">Emydomyces testavorans</name>
    <dbReference type="NCBI Taxonomy" id="2070801"/>
    <lineage>
        <taxon>Eukaryota</taxon>
        <taxon>Fungi</taxon>
        <taxon>Dikarya</taxon>
        <taxon>Ascomycota</taxon>
        <taxon>Pezizomycotina</taxon>
        <taxon>Eurotiomycetes</taxon>
        <taxon>Eurotiomycetidae</taxon>
        <taxon>Onygenales</taxon>
        <taxon>Nannizziopsiaceae</taxon>
        <taxon>Emydomyces</taxon>
    </lineage>
</organism>
<keyword evidence="1" id="KW-0472">Membrane</keyword>
<gene>
    <name evidence="2" type="ORF">PRK78_006949</name>
</gene>
<feature type="transmembrane region" description="Helical" evidence="1">
    <location>
        <begin position="250"/>
        <end position="271"/>
    </location>
</feature>
<reference evidence="2" key="1">
    <citation type="submission" date="2023-03" db="EMBL/GenBank/DDBJ databases">
        <title>Emydomyces testavorans Genome Sequence.</title>
        <authorList>
            <person name="Hoyer L."/>
        </authorList>
    </citation>
    <scope>NUCLEOTIDE SEQUENCE</scope>
    <source>
        <strain evidence="2">16-2883</strain>
    </source>
</reference>
<evidence type="ECO:0000256" key="1">
    <source>
        <dbReference type="SAM" id="Phobius"/>
    </source>
</evidence>
<dbReference type="EMBL" id="CP120631">
    <property type="protein sequence ID" value="WEW61459.1"/>
    <property type="molecule type" value="Genomic_DNA"/>
</dbReference>
<dbReference type="AlphaFoldDB" id="A0AAF0DNC9"/>